<keyword evidence="3 7" id="KW-0812">Transmembrane</keyword>
<comment type="subcellular location">
    <subcellularLocation>
        <location evidence="1">Cell membrane</location>
        <topology evidence="1">Multi-pass membrane protein</topology>
    </subcellularLocation>
</comment>
<name>A0ABW8C5Z1_9ACTN</name>
<comment type="caution">
    <text evidence="8">The sequence shown here is derived from an EMBL/GenBank/DDBJ whole genome shotgun (WGS) entry which is preliminary data.</text>
</comment>
<dbReference type="SUPFAM" id="SSF103473">
    <property type="entry name" value="MFS general substrate transporter"/>
    <property type="match status" value="1"/>
</dbReference>
<evidence type="ECO:0000256" key="4">
    <source>
        <dbReference type="ARBA" id="ARBA00022989"/>
    </source>
</evidence>
<feature type="transmembrane region" description="Helical" evidence="7">
    <location>
        <begin position="292"/>
        <end position="314"/>
    </location>
</feature>
<dbReference type="EMBL" id="JBITYG010000004">
    <property type="protein sequence ID" value="MFI9101843.1"/>
    <property type="molecule type" value="Genomic_DNA"/>
</dbReference>
<dbReference type="Proteomes" id="UP001614394">
    <property type="component" value="Unassembled WGS sequence"/>
</dbReference>
<reference evidence="8 9" key="1">
    <citation type="submission" date="2024-10" db="EMBL/GenBank/DDBJ databases">
        <title>The Natural Products Discovery Center: Release of the First 8490 Sequenced Strains for Exploring Actinobacteria Biosynthetic Diversity.</title>
        <authorList>
            <person name="Kalkreuter E."/>
            <person name="Kautsar S.A."/>
            <person name="Yang D."/>
            <person name="Bader C.D."/>
            <person name="Teijaro C.N."/>
            <person name="Fluegel L."/>
            <person name="Davis C.M."/>
            <person name="Simpson J.R."/>
            <person name="Lauterbach L."/>
            <person name="Steele A.D."/>
            <person name="Gui C."/>
            <person name="Meng S."/>
            <person name="Li G."/>
            <person name="Viehrig K."/>
            <person name="Ye F."/>
            <person name="Su P."/>
            <person name="Kiefer A.F."/>
            <person name="Nichols A."/>
            <person name="Cepeda A.J."/>
            <person name="Yan W."/>
            <person name="Fan B."/>
            <person name="Jiang Y."/>
            <person name="Adhikari A."/>
            <person name="Zheng C.-J."/>
            <person name="Schuster L."/>
            <person name="Cowan T.M."/>
            <person name="Smanski M.J."/>
            <person name="Chevrette M.G."/>
            <person name="De Carvalho L.P.S."/>
            <person name="Shen B."/>
        </authorList>
    </citation>
    <scope>NUCLEOTIDE SEQUENCE [LARGE SCALE GENOMIC DNA]</scope>
    <source>
        <strain evidence="8 9">NPDC053399</strain>
    </source>
</reference>
<proteinExistence type="predicted"/>
<accession>A0ABW8C5Z1</accession>
<gene>
    <name evidence="8" type="ORF">ACIGXA_15115</name>
</gene>
<feature type="transmembrane region" description="Helical" evidence="7">
    <location>
        <begin position="417"/>
        <end position="435"/>
    </location>
</feature>
<dbReference type="PANTHER" id="PTHR23513">
    <property type="entry name" value="INTEGRAL MEMBRANE EFFLUX PROTEIN-RELATED"/>
    <property type="match status" value="1"/>
</dbReference>
<evidence type="ECO:0000313" key="8">
    <source>
        <dbReference type="EMBL" id="MFI9101843.1"/>
    </source>
</evidence>
<organism evidence="8 9">
    <name type="scientific">Streptomyces fildesensis</name>
    <dbReference type="NCBI Taxonomy" id="375757"/>
    <lineage>
        <taxon>Bacteria</taxon>
        <taxon>Bacillati</taxon>
        <taxon>Actinomycetota</taxon>
        <taxon>Actinomycetes</taxon>
        <taxon>Kitasatosporales</taxon>
        <taxon>Streptomycetaceae</taxon>
        <taxon>Streptomyces</taxon>
    </lineage>
</organism>
<dbReference type="InterPro" id="IPR036259">
    <property type="entry name" value="MFS_trans_sf"/>
</dbReference>
<feature type="region of interest" description="Disordered" evidence="6">
    <location>
        <begin position="1"/>
        <end position="31"/>
    </location>
</feature>
<keyword evidence="9" id="KW-1185">Reference proteome</keyword>
<dbReference type="Pfam" id="PF07690">
    <property type="entry name" value="MFS_1"/>
    <property type="match status" value="1"/>
</dbReference>
<evidence type="ECO:0000256" key="1">
    <source>
        <dbReference type="ARBA" id="ARBA00004651"/>
    </source>
</evidence>
<dbReference type="PANTHER" id="PTHR23513:SF6">
    <property type="entry name" value="MAJOR FACILITATOR SUPERFAMILY ASSOCIATED DOMAIN-CONTAINING PROTEIN"/>
    <property type="match status" value="1"/>
</dbReference>
<feature type="transmembrane region" description="Helical" evidence="7">
    <location>
        <begin position="113"/>
        <end position="134"/>
    </location>
</feature>
<keyword evidence="5 7" id="KW-0472">Membrane</keyword>
<dbReference type="InterPro" id="IPR011701">
    <property type="entry name" value="MFS"/>
</dbReference>
<keyword evidence="2" id="KW-1003">Cell membrane</keyword>
<feature type="transmembrane region" description="Helical" evidence="7">
    <location>
        <begin position="84"/>
        <end position="106"/>
    </location>
</feature>
<dbReference type="RefSeq" id="WP_399648757.1">
    <property type="nucleotide sequence ID" value="NZ_JBITYG010000004.1"/>
</dbReference>
<evidence type="ECO:0000313" key="9">
    <source>
        <dbReference type="Proteomes" id="UP001614394"/>
    </source>
</evidence>
<evidence type="ECO:0000256" key="5">
    <source>
        <dbReference type="ARBA" id="ARBA00023136"/>
    </source>
</evidence>
<feature type="transmembrane region" description="Helical" evidence="7">
    <location>
        <begin position="209"/>
        <end position="226"/>
    </location>
</feature>
<evidence type="ECO:0000256" key="2">
    <source>
        <dbReference type="ARBA" id="ARBA00022475"/>
    </source>
</evidence>
<keyword evidence="4 7" id="KW-1133">Transmembrane helix</keyword>
<dbReference type="Gene3D" id="1.20.1250.20">
    <property type="entry name" value="MFS general substrate transporter like domains"/>
    <property type="match status" value="1"/>
</dbReference>
<feature type="transmembrane region" description="Helical" evidence="7">
    <location>
        <begin position="263"/>
        <end position="286"/>
    </location>
</feature>
<evidence type="ECO:0000256" key="7">
    <source>
        <dbReference type="SAM" id="Phobius"/>
    </source>
</evidence>
<protein>
    <submittedName>
        <fullName evidence="8">MFS transporter</fullName>
    </submittedName>
</protein>
<feature type="transmembrane region" description="Helical" evidence="7">
    <location>
        <begin position="326"/>
        <end position="345"/>
    </location>
</feature>
<feature type="transmembrane region" description="Helical" evidence="7">
    <location>
        <begin position="140"/>
        <end position="164"/>
    </location>
</feature>
<dbReference type="CDD" id="cd06173">
    <property type="entry name" value="MFS_MefA_like"/>
    <property type="match status" value="1"/>
</dbReference>
<feature type="compositionally biased region" description="Basic and acidic residues" evidence="6">
    <location>
        <begin position="17"/>
        <end position="31"/>
    </location>
</feature>
<evidence type="ECO:0000256" key="6">
    <source>
        <dbReference type="SAM" id="MobiDB-lite"/>
    </source>
</evidence>
<sequence>MNQDTDNGLRENLQLDGDTRSDDALRPDDDLRSDGGIRGGLLRRHRDFRLLWCGETAGKFGASVTGVTMPLVAVTTLHATTFQVGVLTAATWLPWLIIGLPVGVWVDRMRRRPIMLIAAAVSLLLYISIPVAAWCGALSIGLLLGVALLTGTAVVFFQTAYTAYLPSILAPADQPEGNAKLHGSASAAQIAGLGSGGLIAQLAGAVNGMFANAATFLVSLLCLSGIRHREPRAVRTERPPRALVKEVGEGLRLATRDPWIRSLTLFGATSNLALMGFQSILVVFLVREVGVGSGTVGALIAAAGSGGVAGAFAARRVAARVGTARATLLFELGFAVFALLIPLTVGGAGLLLYVAGAFCVSAGVVAGNVIKAGFQQSYCPPELLGRLTASTSFINFGTIPLGALLGGTLGTVLGLRAAMWITTAGVPLAGLILVFSPVRTARDLPTAPLSGTGSSALPH</sequence>
<feature type="transmembrane region" description="Helical" evidence="7">
    <location>
        <begin position="351"/>
        <end position="371"/>
    </location>
</feature>
<feature type="transmembrane region" description="Helical" evidence="7">
    <location>
        <begin position="383"/>
        <end position="405"/>
    </location>
</feature>
<evidence type="ECO:0000256" key="3">
    <source>
        <dbReference type="ARBA" id="ARBA00022692"/>
    </source>
</evidence>